<dbReference type="PANTHER" id="PTHR46696:SF1">
    <property type="entry name" value="CYTOCHROME P450 YJIB-RELATED"/>
    <property type="match status" value="1"/>
</dbReference>
<keyword evidence="4" id="KW-1185">Reference proteome</keyword>
<evidence type="ECO:0000313" key="3">
    <source>
        <dbReference type="EMBL" id="MBB5430328.1"/>
    </source>
</evidence>
<sequence>MSAPLPHTAPQAPVDPFAPGERGIAEPHPARAALRAAGPIVQAEAPAGGPVWIVTDGALARQVFRHPHIVKDPARAPAHWDPRTAGLEPTAAEQPSLTTLDGPPHTRLRRAHTPLFGADRTAAWEERITELAREMLTGLAAAGGTVDLAADFTTRFPLTVLCDLIGVPRDRVDEAIAACRGMHGGPAEVAAAMDAFTGLAAAALHGGRRGLAAELRDTLQDSGAEADLHYLLFTLIFAGQLTTDPALGYLLAHLLDEDRAAPADPDEAAAEVLNRHSPAPFSLWRFTDREVELAGVRLPERSPVLVDIQGINTGPDGRIGPDLVFGAGAHYCTGARLARIELIALARVLRADLPGARLAVPFAELRQTDFGGIQGSRLTALPVRLRG</sequence>
<reference evidence="3 4" key="1">
    <citation type="submission" date="2020-08" db="EMBL/GenBank/DDBJ databases">
        <title>Sequencing the genomes of 1000 actinobacteria strains.</title>
        <authorList>
            <person name="Klenk H.-P."/>
        </authorList>
    </citation>
    <scope>NUCLEOTIDE SEQUENCE [LARGE SCALE GENOMIC DNA]</scope>
    <source>
        <strain evidence="3 4">DSM 44551</strain>
    </source>
</reference>
<dbReference type="AlphaFoldDB" id="A0A7W8VBX1"/>
<dbReference type="SUPFAM" id="SSF48264">
    <property type="entry name" value="Cytochrome P450"/>
    <property type="match status" value="1"/>
</dbReference>
<dbReference type="Proteomes" id="UP000572635">
    <property type="component" value="Unassembled WGS sequence"/>
</dbReference>
<feature type="region of interest" description="Disordered" evidence="2">
    <location>
        <begin position="74"/>
        <end position="108"/>
    </location>
</feature>
<evidence type="ECO:0000313" key="4">
    <source>
        <dbReference type="Proteomes" id="UP000572635"/>
    </source>
</evidence>
<accession>A0A7W8VBX1</accession>
<dbReference type="InterPro" id="IPR002397">
    <property type="entry name" value="Cyt_P450_B"/>
</dbReference>
<comment type="similarity">
    <text evidence="1">Belongs to the cytochrome P450 family.</text>
</comment>
<proteinExistence type="inferred from homology"/>
<dbReference type="GO" id="GO:0005506">
    <property type="term" value="F:iron ion binding"/>
    <property type="evidence" value="ECO:0007669"/>
    <property type="project" value="InterPro"/>
</dbReference>
<dbReference type="Gene3D" id="1.10.630.10">
    <property type="entry name" value="Cytochrome P450"/>
    <property type="match status" value="1"/>
</dbReference>
<dbReference type="GO" id="GO:0004497">
    <property type="term" value="F:monooxygenase activity"/>
    <property type="evidence" value="ECO:0007669"/>
    <property type="project" value="InterPro"/>
</dbReference>
<dbReference type="GO" id="GO:0020037">
    <property type="term" value="F:heme binding"/>
    <property type="evidence" value="ECO:0007669"/>
    <property type="project" value="InterPro"/>
</dbReference>
<gene>
    <name evidence="3" type="ORF">HDA36_000412</name>
</gene>
<evidence type="ECO:0000256" key="1">
    <source>
        <dbReference type="ARBA" id="ARBA00010617"/>
    </source>
</evidence>
<evidence type="ECO:0000256" key="2">
    <source>
        <dbReference type="SAM" id="MobiDB-lite"/>
    </source>
</evidence>
<feature type="region of interest" description="Disordered" evidence="2">
    <location>
        <begin position="1"/>
        <end position="25"/>
    </location>
</feature>
<protein>
    <submittedName>
        <fullName evidence="3">Cytochrome P450</fullName>
    </submittedName>
</protein>
<organism evidence="3 4">
    <name type="scientific">Nocardiopsis composta</name>
    <dbReference type="NCBI Taxonomy" id="157465"/>
    <lineage>
        <taxon>Bacteria</taxon>
        <taxon>Bacillati</taxon>
        <taxon>Actinomycetota</taxon>
        <taxon>Actinomycetes</taxon>
        <taxon>Streptosporangiales</taxon>
        <taxon>Nocardiopsidaceae</taxon>
        <taxon>Nocardiopsis</taxon>
    </lineage>
</organism>
<dbReference type="PRINTS" id="PR00359">
    <property type="entry name" value="BP450"/>
</dbReference>
<name>A0A7W8VBX1_9ACTN</name>
<dbReference type="RefSeq" id="WP_184388120.1">
    <property type="nucleotide sequence ID" value="NZ_BAAAJD010000056.1"/>
</dbReference>
<dbReference type="InterPro" id="IPR036396">
    <property type="entry name" value="Cyt_P450_sf"/>
</dbReference>
<dbReference type="GO" id="GO:0016705">
    <property type="term" value="F:oxidoreductase activity, acting on paired donors, with incorporation or reduction of molecular oxygen"/>
    <property type="evidence" value="ECO:0007669"/>
    <property type="project" value="InterPro"/>
</dbReference>
<dbReference type="EMBL" id="JACHDB010000001">
    <property type="protein sequence ID" value="MBB5430328.1"/>
    <property type="molecule type" value="Genomic_DNA"/>
</dbReference>
<dbReference type="PANTHER" id="PTHR46696">
    <property type="entry name" value="P450, PUTATIVE (EUROFUNG)-RELATED"/>
    <property type="match status" value="1"/>
</dbReference>
<comment type="caution">
    <text evidence="3">The sequence shown here is derived from an EMBL/GenBank/DDBJ whole genome shotgun (WGS) entry which is preliminary data.</text>
</comment>